<evidence type="ECO:0000256" key="3">
    <source>
        <dbReference type="ARBA" id="ARBA00022679"/>
    </source>
</evidence>
<dbReference type="GO" id="GO:0009103">
    <property type="term" value="P:lipopolysaccharide biosynthetic process"/>
    <property type="evidence" value="ECO:0007669"/>
    <property type="project" value="UniProtKB-KW"/>
</dbReference>
<dbReference type="EMBL" id="UINC01181328">
    <property type="protein sequence ID" value="SVD90967.1"/>
    <property type="molecule type" value="Genomic_DNA"/>
</dbReference>
<dbReference type="InterPro" id="IPR029044">
    <property type="entry name" value="Nucleotide-diphossugar_trans"/>
</dbReference>
<reference evidence="10" key="1">
    <citation type="submission" date="2018-05" db="EMBL/GenBank/DDBJ databases">
        <authorList>
            <person name="Lanie J.A."/>
            <person name="Ng W.-L."/>
            <person name="Kazmierczak K.M."/>
            <person name="Andrzejewski T.M."/>
            <person name="Davidsen T.M."/>
            <person name="Wayne K.J."/>
            <person name="Tettelin H."/>
            <person name="Glass J.I."/>
            <person name="Rusch D."/>
            <person name="Podicherti R."/>
            <person name="Tsui H.-C.T."/>
            <person name="Winkler M.E."/>
        </authorList>
    </citation>
    <scope>NUCLEOTIDE SEQUENCE</scope>
</reference>
<dbReference type="AlphaFoldDB" id="A0A382Z640"/>
<dbReference type="Gene3D" id="3.90.550.10">
    <property type="entry name" value="Spore Coat Polysaccharide Biosynthesis Protein SpsA, Chain A"/>
    <property type="match status" value="1"/>
</dbReference>
<evidence type="ECO:0000259" key="9">
    <source>
        <dbReference type="Pfam" id="PF00535"/>
    </source>
</evidence>
<evidence type="ECO:0000256" key="1">
    <source>
        <dbReference type="ARBA" id="ARBA00022475"/>
    </source>
</evidence>
<gene>
    <name evidence="10" type="ORF">METZ01_LOCUS443821</name>
</gene>
<dbReference type="InterPro" id="IPR050256">
    <property type="entry name" value="Glycosyltransferase_2"/>
</dbReference>
<evidence type="ECO:0000256" key="6">
    <source>
        <dbReference type="ARBA" id="ARBA00022989"/>
    </source>
</evidence>
<dbReference type="GO" id="GO:0005886">
    <property type="term" value="C:plasma membrane"/>
    <property type="evidence" value="ECO:0007669"/>
    <property type="project" value="TreeGrafter"/>
</dbReference>
<keyword evidence="3" id="KW-0808">Transferase</keyword>
<evidence type="ECO:0000256" key="4">
    <source>
        <dbReference type="ARBA" id="ARBA00022692"/>
    </source>
</evidence>
<feature type="non-terminal residue" evidence="10">
    <location>
        <position position="1"/>
    </location>
</feature>
<keyword evidence="1" id="KW-1003">Cell membrane</keyword>
<evidence type="ECO:0000256" key="2">
    <source>
        <dbReference type="ARBA" id="ARBA00022676"/>
    </source>
</evidence>
<proteinExistence type="predicted"/>
<dbReference type="PANTHER" id="PTHR48090">
    <property type="entry name" value="UNDECAPRENYL-PHOSPHATE 4-DEOXY-4-FORMAMIDO-L-ARABINOSE TRANSFERASE-RELATED"/>
    <property type="match status" value="1"/>
</dbReference>
<name>A0A382Z640_9ZZZZ</name>
<keyword evidence="2" id="KW-0328">Glycosyltransferase</keyword>
<evidence type="ECO:0000256" key="8">
    <source>
        <dbReference type="SAM" id="Phobius"/>
    </source>
</evidence>
<protein>
    <recommendedName>
        <fullName evidence="9">Glycosyltransferase 2-like domain-containing protein</fullName>
    </recommendedName>
</protein>
<keyword evidence="5" id="KW-0448">Lipopolysaccharide biosynthesis</keyword>
<keyword evidence="4 8" id="KW-0812">Transmembrane</keyword>
<feature type="domain" description="Glycosyltransferase 2-like" evidence="9">
    <location>
        <begin position="1"/>
        <end position="84"/>
    </location>
</feature>
<evidence type="ECO:0000256" key="5">
    <source>
        <dbReference type="ARBA" id="ARBA00022985"/>
    </source>
</evidence>
<accession>A0A382Z640</accession>
<dbReference type="SUPFAM" id="SSF53448">
    <property type="entry name" value="Nucleotide-diphospho-sugar transferases"/>
    <property type="match status" value="1"/>
</dbReference>
<evidence type="ECO:0000313" key="10">
    <source>
        <dbReference type="EMBL" id="SVD90967.1"/>
    </source>
</evidence>
<dbReference type="InterPro" id="IPR001173">
    <property type="entry name" value="Glyco_trans_2-like"/>
</dbReference>
<dbReference type="PANTHER" id="PTHR48090:SF3">
    <property type="entry name" value="UNDECAPRENYL-PHOSPHATE 4-DEOXY-4-FORMAMIDO-L-ARABINOSE TRANSFERASE"/>
    <property type="match status" value="1"/>
</dbReference>
<keyword evidence="7 8" id="KW-0472">Membrane</keyword>
<keyword evidence="6 8" id="KW-1133">Transmembrane helix</keyword>
<dbReference type="GO" id="GO:0099621">
    <property type="term" value="F:undecaprenyl-phosphate 4-deoxy-4-formamido-L-arabinose transferase activity"/>
    <property type="evidence" value="ECO:0007669"/>
    <property type="project" value="TreeGrafter"/>
</dbReference>
<dbReference type="Pfam" id="PF00535">
    <property type="entry name" value="Glycos_transf_2"/>
    <property type="match status" value="1"/>
</dbReference>
<organism evidence="10">
    <name type="scientific">marine metagenome</name>
    <dbReference type="NCBI Taxonomy" id="408172"/>
    <lineage>
        <taxon>unclassified sequences</taxon>
        <taxon>metagenomes</taxon>
        <taxon>ecological metagenomes</taxon>
    </lineage>
</organism>
<sequence>HLSKNFGEHNAVLAGLNFTTGDYVAVLDDDGQNPPEEVRKMYQLAVSGHWDVVYGKYLTVNQGIIRRCGSSLHNSIATIMLGKSKDLYLSSFKVMSRFVVDEITSYVGSFPYIDGLVLRSTRNITQVTVEHHQRIVGKSNYTVRGLMSLWLNSFLNFSIIPLRLAALIGTAMAGTSVILLCLIIIDKLYINPEVSLGIPTVLVTVVFFSGVQLLILGTIGEYLGRVFLDQSGNPQYIVRYVNRKSPRDG</sequence>
<evidence type="ECO:0000256" key="7">
    <source>
        <dbReference type="ARBA" id="ARBA00023136"/>
    </source>
</evidence>
<feature type="transmembrane region" description="Helical" evidence="8">
    <location>
        <begin position="164"/>
        <end position="185"/>
    </location>
</feature>
<feature type="transmembrane region" description="Helical" evidence="8">
    <location>
        <begin position="197"/>
        <end position="216"/>
    </location>
</feature>